<dbReference type="Gene3D" id="3.30.1640.30">
    <property type="match status" value="1"/>
</dbReference>
<keyword evidence="5" id="KW-0378">Hydrolase</keyword>
<keyword evidence="1 6" id="KW-0732">Signal</keyword>
<comment type="similarity">
    <text evidence="4">Belongs to the peptidase S1 family. CLIP subfamily.</text>
</comment>
<dbReference type="FunFam" id="2.40.10.10:FF:000028">
    <property type="entry name" value="Serine protease easter"/>
    <property type="match status" value="1"/>
</dbReference>
<dbReference type="InterPro" id="IPR038565">
    <property type="entry name" value="CLIP_sf"/>
</dbReference>
<dbReference type="InterPro" id="IPR001314">
    <property type="entry name" value="Peptidase_S1A"/>
</dbReference>
<feature type="chain" id="PRO_5024451975" evidence="6">
    <location>
        <begin position="25"/>
        <end position="376"/>
    </location>
</feature>
<dbReference type="PRINTS" id="PR00722">
    <property type="entry name" value="CHYMOTRYPSIN"/>
</dbReference>
<keyword evidence="3" id="KW-0325">Glycoprotein</keyword>
<dbReference type="InterPro" id="IPR051487">
    <property type="entry name" value="Ser/Thr_Proteases_Immune/Dev"/>
</dbReference>
<keyword evidence="9" id="KW-1185">Reference proteome</keyword>
<dbReference type="PROSITE" id="PS50240">
    <property type="entry name" value="TRYPSIN_DOM"/>
    <property type="match status" value="1"/>
</dbReference>
<keyword evidence="5" id="KW-0720">Serine protease</keyword>
<dbReference type="Pfam" id="PF00089">
    <property type="entry name" value="Trypsin"/>
    <property type="match status" value="1"/>
</dbReference>
<evidence type="ECO:0000313" key="8">
    <source>
        <dbReference type="EMBL" id="KAB7496397.1"/>
    </source>
</evidence>
<dbReference type="InterPro" id="IPR001254">
    <property type="entry name" value="Trypsin_dom"/>
</dbReference>
<dbReference type="GO" id="GO:0004252">
    <property type="term" value="F:serine-type endopeptidase activity"/>
    <property type="evidence" value="ECO:0007669"/>
    <property type="project" value="InterPro"/>
</dbReference>
<dbReference type="Proteomes" id="UP000326759">
    <property type="component" value="Unassembled WGS sequence"/>
</dbReference>
<dbReference type="EMBL" id="SEYY01021389">
    <property type="protein sequence ID" value="KAB7496397.1"/>
    <property type="molecule type" value="Genomic_DNA"/>
</dbReference>
<dbReference type="PROSITE" id="PS00134">
    <property type="entry name" value="TRYPSIN_HIS"/>
    <property type="match status" value="1"/>
</dbReference>
<evidence type="ECO:0000256" key="3">
    <source>
        <dbReference type="ARBA" id="ARBA00023180"/>
    </source>
</evidence>
<feature type="signal peptide" evidence="6">
    <location>
        <begin position="1"/>
        <end position="24"/>
    </location>
</feature>
<name>A0A5N5SQY3_9CRUS</name>
<dbReference type="InterPro" id="IPR009003">
    <property type="entry name" value="Peptidase_S1_PA"/>
</dbReference>
<dbReference type="AlphaFoldDB" id="A0A5N5SQY3"/>
<evidence type="ECO:0000313" key="9">
    <source>
        <dbReference type="Proteomes" id="UP000326759"/>
    </source>
</evidence>
<protein>
    <submittedName>
        <fullName evidence="8">Serine protease easter</fullName>
    </submittedName>
</protein>
<dbReference type="Gene3D" id="2.40.10.10">
    <property type="entry name" value="Trypsin-like serine proteases"/>
    <property type="match status" value="2"/>
</dbReference>
<dbReference type="InterPro" id="IPR043504">
    <property type="entry name" value="Peptidase_S1_PA_chymotrypsin"/>
</dbReference>
<sequence length="376" mass="40654">MKMNFKLFRMLLEILLLTASFCNAQRSNKCNPGSQCKPLSSCPQMLDILNSGIDSNLQIVRNNICYSVRSKTGVCCPTPLTSSATKAPEITIGHPAESVSLLPAKCGLPATEVKIINGSPALIGAFPWMAALGYTAPGRSKPSFLCAGSVINSKYVLTAAHCLDPNEIGGHTLSVIHLGDYDLTTDKDCERKSLGLKCFPPHIVAGVEDTVLHPKYNTRAKSSDDVALIRLNLTVDFDSSSATIQPVCLPPKGFNFRAFAGNRTPIAAGWGLTEHGNRSNILLRVNVPIANDTLCKERYKGKFVGNQLCIGGTEEGFDTCRGDSGGPLFMTNQYGPPFYQVGIVSFGPLPCGVYRSPGVYANVFDYRDWIINNLRP</sequence>
<dbReference type="InterPro" id="IPR018114">
    <property type="entry name" value="TRYPSIN_HIS"/>
</dbReference>
<gene>
    <name evidence="8" type="primary">ea_3</name>
    <name evidence="8" type="ORF">Anas_05806</name>
</gene>
<dbReference type="PANTHER" id="PTHR24256">
    <property type="entry name" value="TRYPTASE-RELATED"/>
    <property type="match status" value="1"/>
</dbReference>
<keyword evidence="5 8" id="KW-0645">Protease</keyword>
<dbReference type="SMART" id="SM00020">
    <property type="entry name" value="Tryp_SPc"/>
    <property type="match status" value="1"/>
</dbReference>
<dbReference type="CDD" id="cd00190">
    <property type="entry name" value="Tryp_SPc"/>
    <property type="match status" value="1"/>
</dbReference>
<comment type="caution">
    <text evidence="8">The sequence shown here is derived from an EMBL/GenBank/DDBJ whole genome shotgun (WGS) entry which is preliminary data.</text>
</comment>
<dbReference type="OrthoDB" id="6352817at2759"/>
<evidence type="ECO:0000256" key="6">
    <source>
        <dbReference type="SAM" id="SignalP"/>
    </source>
</evidence>
<evidence type="ECO:0000256" key="5">
    <source>
        <dbReference type="RuleBase" id="RU363034"/>
    </source>
</evidence>
<evidence type="ECO:0000256" key="4">
    <source>
        <dbReference type="ARBA" id="ARBA00024195"/>
    </source>
</evidence>
<evidence type="ECO:0000256" key="2">
    <source>
        <dbReference type="ARBA" id="ARBA00023157"/>
    </source>
</evidence>
<accession>A0A5N5SQY3</accession>
<proteinExistence type="inferred from homology"/>
<evidence type="ECO:0000259" key="7">
    <source>
        <dbReference type="PROSITE" id="PS50240"/>
    </source>
</evidence>
<dbReference type="GO" id="GO:0006508">
    <property type="term" value="P:proteolysis"/>
    <property type="evidence" value="ECO:0007669"/>
    <property type="project" value="UniProtKB-KW"/>
</dbReference>
<keyword evidence="2" id="KW-1015">Disulfide bond</keyword>
<reference evidence="8 9" key="1">
    <citation type="journal article" date="2019" name="PLoS Biol.">
        <title>Sex chromosomes control vertical transmission of feminizing Wolbachia symbionts in an isopod.</title>
        <authorList>
            <person name="Becking T."/>
            <person name="Chebbi M.A."/>
            <person name="Giraud I."/>
            <person name="Moumen B."/>
            <person name="Laverre T."/>
            <person name="Caubet Y."/>
            <person name="Peccoud J."/>
            <person name="Gilbert C."/>
            <person name="Cordaux R."/>
        </authorList>
    </citation>
    <scope>NUCLEOTIDE SEQUENCE [LARGE SCALE GENOMIC DNA]</scope>
    <source>
        <strain evidence="8">ANa2</strain>
        <tissue evidence="8">Whole body excluding digestive tract and cuticle</tissue>
    </source>
</reference>
<organism evidence="8 9">
    <name type="scientific">Armadillidium nasatum</name>
    <dbReference type="NCBI Taxonomy" id="96803"/>
    <lineage>
        <taxon>Eukaryota</taxon>
        <taxon>Metazoa</taxon>
        <taxon>Ecdysozoa</taxon>
        <taxon>Arthropoda</taxon>
        <taxon>Crustacea</taxon>
        <taxon>Multicrustacea</taxon>
        <taxon>Malacostraca</taxon>
        <taxon>Eumalacostraca</taxon>
        <taxon>Peracarida</taxon>
        <taxon>Isopoda</taxon>
        <taxon>Oniscidea</taxon>
        <taxon>Crinocheta</taxon>
        <taxon>Armadillidiidae</taxon>
        <taxon>Armadillidium</taxon>
    </lineage>
</organism>
<evidence type="ECO:0000256" key="1">
    <source>
        <dbReference type="ARBA" id="ARBA00022729"/>
    </source>
</evidence>
<feature type="domain" description="Peptidase S1" evidence="7">
    <location>
        <begin position="115"/>
        <end position="375"/>
    </location>
</feature>
<dbReference type="PROSITE" id="PS00135">
    <property type="entry name" value="TRYPSIN_SER"/>
    <property type="match status" value="1"/>
</dbReference>
<dbReference type="InterPro" id="IPR033116">
    <property type="entry name" value="TRYPSIN_SER"/>
</dbReference>
<dbReference type="SUPFAM" id="SSF50494">
    <property type="entry name" value="Trypsin-like serine proteases"/>
    <property type="match status" value="1"/>
</dbReference>